<dbReference type="PROSITE" id="PS50011">
    <property type="entry name" value="PROTEIN_KINASE_DOM"/>
    <property type="match status" value="1"/>
</dbReference>
<dbReference type="InterPro" id="IPR008271">
    <property type="entry name" value="Ser/Thr_kinase_AS"/>
</dbReference>
<keyword evidence="9" id="KW-1185">Reference proteome</keyword>
<dbReference type="SUPFAM" id="SSF56112">
    <property type="entry name" value="Protein kinase-like (PK-like)"/>
    <property type="match status" value="1"/>
</dbReference>
<feature type="binding site" evidence="4">
    <location>
        <position position="40"/>
    </location>
    <ligand>
        <name>ATP</name>
        <dbReference type="ChEBI" id="CHEBI:30616"/>
    </ligand>
</feature>
<evidence type="ECO:0000256" key="2">
    <source>
        <dbReference type="ARBA" id="ARBA00022741"/>
    </source>
</evidence>
<dbReference type="PROSITE" id="PS00107">
    <property type="entry name" value="PROTEIN_KINASE_ATP"/>
    <property type="match status" value="1"/>
</dbReference>
<feature type="compositionally biased region" description="Basic residues" evidence="6">
    <location>
        <begin position="302"/>
        <end position="321"/>
    </location>
</feature>
<gene>
    <name evidence="8" type="ORF">QBC36DRAFT_350341</name>
</gene>
<dbReference type="Gene3D" id="1.10.510.10">
    <property type="entry name" value="Transferase(Phosphotransferase) domain 1"/>
    <property type="match status" value="1"/>
</dbReference>
<evidence type="ECO:0000259" key="7">
    <source>
        <dbReference type="PROSITE" id="PS50011"/>
    </source>
</evidence>
<keyword evidence="8" id="KW-0808">Transferase</keyword>
<reference evidence="8" key="1">
    <citation type="journal article" date="2023" name="Mol. Phylogenet. Evol.">
        <title>Genome-scale phylogeny and comparative genomics of the fungal order Sordariales.</title>
        <authorList>
            <person name="Hensen N."/>
            <person name="Bonometti L."/>
            <person name="Westerberg I."/>
            <person name="Brannstrom I.O."/>
            <person name="Guillou S."/>
            <person name="Cros-Aarteil S."/>
            <person name="Calhoun S."/>
            <person name="Haridas S."/>
            <person name="Kuo A."/>
            <person name="Mondo S."/>
            <person name="Pangilinan J."/>
            <person name="Riley R."/>
            <person name="LaButti K."/>
            <person name="Andreopoulos B."/>
            <person name="Lipzen A."/>
            <person name="Chen C."/>
            <person name="Yan M."/>
            <person name="Daum C."/>
            <person name="Ng V."/>
            <person name="Clum A."/>
            <person name="Steindorff A."/>
            <person name="Ohm R.A."/>
            <person name="Martin F."/>
            <person name="Silar P."/>
            <person name="Natvig D.O."/>
            <person name="Lalanne C."/>
            <person name="Gautier V."/>
            <person name="Ament-Velasquez S.L."/>
            <person name="Kruys A."/>
            <person name="Hutchinson M.I."/>
            <person name="Powell A.J."/>
            <person name="Barry K."/>
            <person name="Miller A.N."/>
            <person name="Grigoriev I.V."/>
            <person name="Debuchy R."/>
            <person name="Gladieux P."/>
            <person name="Hiltunen Thoren M."/>
            <person name="Johannesson H."/>
        </authorList>
    </citation>
    <scope>NUCLEOTIDE SEQUENCE</scope>
    <source>
        <strain evidence="8">CBS 892.96</strain>
    </source>
</reference>
<evidence type="ECO:0000256" key="6">
    <source>
        <dbReference type="SAM" id="MobiDB-lite"/>
    </source>
</evidence>
<dbReference type="InterPro" id="IPR011009">
    <property type="entry name" value="Kinase-like_dom_sf"/>
</dbReference>
<organism evidence="8 9">
    <name type="scientific">Triangularia setosa</name>
    <dbReference type="NCBI Taxonomy" id="2587417"/>
    <lineage>
        <taxon>Eukaryota</taxon>
        <taxon>Fungi</taxon>
        <taxon>Dikarya</taxon>
        <taxon>Ascomycota</taxon>
        <taxon>Pezizomycotina</taxon>
        <taxon>Sordariomycetes</taxon>
        <taxon>Sordariomycetidae</taxon>
        <taxon>Sordariales</taxon>
        <taxon>Podosporaceae</taxon>
        <taxon>Triangularia</taxon>
    </lineage>
</organism>
<feature type="domain" description="Protein kinase" evidence="7">
    <location>
        <begin position="9"/>
        <end position="285"/>
    </location>
</feature>
<dbReference type="EC" id="2.7.11.1" evidence="1"/>
<evidence type="ECO:0000313" key="8">
    <source>
        <dbReference type="EMBL" id="KAK4171450.1"/>
    </source>
</evidence>
<dbReference type="AlphaFoldDB" id="A0AAN6VXE8"/>
<name>A0AAN6VXE8_9PEZI</name>
<protein>
    <recommendedName>
        <fullName evidence="1">non-specific serine/threonine protein kinase</fullName>
        <ecNumber evidence="1">2.7.11.1</ecNumber>
    </recommendedName>
</protein>
<dbReference type="GO" id="GO:0005524">
    <property type="term" value="F:ATP binding"/>
    <property type="evidence" value="ECO:0007669"/>
    <property type="project" value="UniProtKB-UniRule"/>
</dbReference>
<dbReference type="PANTHER" id="PTHR11909">
    <property type="entry name" value="CASEIN KINASE-RELATED"/>
    <property type="match status" value="1"/>
</dbReference>
<dbReference type="InterPro" id="IPR000719">
    <property type="entry name" value="Prot_kinase_dom"/>
</dbReference>
<comment type="similarity">
    <text evidence="5">Belongs to the protein kinase superfamily.</text>
</comment>
<feature type="region of interest" description="Disordered" evidence="6">
    <location>
        <begin position="301"/>
        <end position="337"/>
    </location>
</feature>
<proteinExistence type="inferred from homology"/>
<dbReference type="PROSITE" id="PS00108">
    <property type="entry name" value="PROTEIN_KINASE_ST"/>
    <property type="match status" value="1"/>
</dbReference>
<evidence type="ECO:0000313" key="9">
    <source>
        <dbReference type="Proteomes" id="UP001302321"/>
    </source>
</evidence>
<evidence type="ECO:0000256" key="4">
    <source>
        <dbReference type="PROSITE-ProRule" id="PRU10141"/>
    </source>
</evidence>
<dbReference type="InterPro" id="IPR050235">
    <property type="entry name" value="CK1_Ser-Thr_kinase"/>
</dbReference>
<dbReference type="EMBL" id="MU866562">
    <property type="protein sequence ID" value="KAK4171450.1"/>
    <property type="molecule type" value="Genomic_DNA"/>
</dbReference>
<dbReference type="GO" id="GO:0004674">
    <property type="term" value="F:protein serine/threonine kinase activity"/>
    <property type="evidence" value="ECO:0007669"/>
    <property type="project" value="UniProtKB-KW"/>
</dbReference>
<reference evidence="8" key="2">
    <citation type="submission" date="2023-05" db="EMBL/GenBank/DDBJ databases">
        <authorList>
            <consortium name="Lawrence Berkeley National Laboratory"/>
            <person name="Steindorff A."/>
            <person name="Hensen N."/>
            <person name="Bonometti L."/>
            <person name="Westerberg I."/>
            <person name="Brannstrom I.O."/>
            <person name="Guillou S."/>
            <person name="Cros-Aarteil S."/>
            <person name="Calhoun S."/>
            <person name="Haridas S."/>
            <person name="Kuo A."/>
            <person name="Mondo S."/>
            <person name="Pangilinan J."/>
            <person name="Riley R."/>
            <person name="Labutti K."/>
            <person name="Andreopoulos B."/>
            <person name="Lipzen A."/>
            <person name="Chen C."/>
            <person name="Yanf M."/>
            <person name="Daum C."/>
            <person name="Ng V."/>
            <person name="Clum A."/>
            <person name="Ohm R."/>
            <person name="Martin F."/>
            <person name="Silar P."/>
            <person name="Natvig D."/>
            <person name="Lalanne C."/>
            <person name="Gautier V."/>
            <person name="Ament-Velasquez S.L."/>
            <person name="Kruys A."/>
            <person name="Hutchinson M.I."/>
            <person name="Powell A.J."/>
            <person name="Barry K."/>
            <person name="Miller A.N."/>
            <person name="Grigoriev I.V."/>
            <person name="Debuchy R."/>
            <person name="Gladieux P."/>
            <person name="Thoren M.H."/>
            <person name="Johannesson H."/>
        </authorList>
    </citation>
    <scope>NUCLEOTIDE SEQUENCE</scope>
    <source>
        <strain evidence="8">CBS 892.96</strain>
    </source>
</reference>
<keyword evidence="8" id="KW-0418">Kinase</keyword>
<comment type="caution">
    <text evidence="8">The sequence shown here is derived from an EMBL/GenBank/DDBJ whole genome shotgun (WGS) entry which is preliminary data.</text>
</comment>
<evidence type="ECO:0000256" key="5">
    <source>
        <dbReference type="RuleBase" id="RU000304"/>
    </source>
</evidence>
<evidence type="ECO:0000256" key="3">
    <source>
        <dbReference type="ARBA" id="ARBA00022840"/>
    </source>
</evidence>
<accession>A0AAN6VXE8</accession>
<dbReference type="FunFam" id="1.10.510.10:FF:001123">
    <property type="entry name" value="CK1/CK1/CK1-D protein kinase"/>
    <property type="match status" value="1"/>
</dbReference>
<sequence>MVQIGGEGYRIGKKLGEGSFGVVFEGDKLSEEGSLPVAIKFETRRSDNPQLRDEYRVYQTLSGGSQELMDGIPKVHSFSPFGLHNVLIIGLLGYPLENLFQQCKRKFTLKTVALLAKRTLSVVELVHAEGIIHRDLKPQNFLMGRPGTPAANKVHLIDFGMAKHYRDLKTQKHIPYREKQPLLGTARYMSINTHLGREQSRRDDLEALCHVWLYFLRGSLPWQGTKASKNKKHTRIGEKKQQATIDDLCAGFPEEFAKCLRYIRGLGFEDQPDYNHLQNLLSQVLKDAGEVDDGEFDWMGKRGSKNWGHGRRQRRALAGKRPRNDSIPDPGQVDAPT</sequence>
<keyword evidence="3 4" id="KW-0067">ATP-binding</keyword>
<dbReference type="Proteomes" id="UP001302321">
    <property type="component" value="Unassembled WGS sequence"/>
</dbReference>
<keyword evidence="5" id="KW-0723">Serine/threonine-protein kinase</keyword>
<dbReference type="SMART" id="SM00220">
    <property type="entry name" value="S_TKc"/>
    <property type="match status" value="1"/>
</dbReference>
<dbReference type="InterPro" id="IPR017441">
    <property type="entry name" value="Protein_kinase_ATP_BS"/>
</dbReference>
<evidence type="ECO:0000256" key="1">
    <source>
        <dbReference type="ARBA" id="ARBA00012513"/>
    </source>
</evidence>
<keyword evidence="2 4" id="KW-0547">Nucleotide-binding</keyword>
<dbReference type="Pfam" id="PF00069">
    <property type="entry name" value="Pkinase"/>
    <property type="match status" value="1"/>
</dbReference>